<feature type="signal peptide" evidence="18">
    <location>
        <begin position="1"/>
        <end position="21"/>
    </location>
</feature>
<feature type="transmembrane region" description="Helical" evidence="17">
    <location>
        <begin position="172"/>
        <end position="190"/>
    </location>
</feature>
<dbReference type="PANTHER" id="PTHR44227:SF3">
    <property type="entry name" value="PROTEIN O-MANNOSYL-TRANSFERASE TMTC4"/>
    <property type="match status" value="1"/>
</dbReference>
<keyword evidence="10 16" id="KW-0802">TPR repeat</keyword>
<evidence type="ECO:0000256" key="5">
    <source>
        <dbReference type="ARBA" id="ARBA00007882"/>
    </source>
</evidence>
<evidence type="ECO:0000313" key="20">
    <source>
        <dbReference type="EMBL" id="CAH2099857.1"/>
    </source>
</evidence>
<evidence type="ECO:0000256" key="6">
    <source>
        <dbReference type="ARBA" id="ARBA00012839"/>
    </source>
</evidence>
<keyword evidence="7" id="KW-0808">Transferase</keyword>
<comment type="caution">
    <text evidence="20">The sequence shown here is derived from an EMBL/GenBank/DDBJ whole genome shotgun (WGS) entry which is preliminary data.</text>
</comment>
<dbReference type="Pfam" id="PF13432">
    <property type="entry name" value="TPR_16"/>
    <property type="match status" value="1"/>
</dbReference>
<feature type="transmembrane region" description="Helical" evidence="17">
    <location>
        <begin position="237"/>
        <end position="257"/>
    </location>
</feature>
<protein>
    <recommendedName>
        <fullName evidence="6">dolichyl-phosphate-mannose--protein mannosyltransferase</fullName>
        <ecNumber evidence="6">2.4.1.109</ecNumber>
    </recommendedName>
</protein>
<evidence type="ECO:0000256" key="17">
    <source>
        <dbReference type="SAM" id="Phobius"/>
    </source>
</evidence>
<feature type="repeat" description="TPR" evidence="16">
    <location>
        <begin position="587"/>
        <end position="620"/>
    </location>
</feature>
<dbReference type="GO" id="GO:0030968">
    <property type="term" value="P:endoplasmic reticulum unfolded protein response"/>
    <property type="evidence" value="ECO:0007669"/>
    <property type="project" value="TreeGrafter"/>
</dbReference>
<feature type="transmembrane region" description="Helical" evidence="17">
    <location>
        <begin position="86"/>
        <end position="107"/>
    </location>
</feature>
<dbReference type="GO" id="GO:0005783">
    <property type="term" value="C:endoplasmic reticulum"/>
    <property type="evidence" value="ECO:0007669"/>
    <property type="project" value="UniProtKB-SubCell"/>
</dbReference>
<keyword evidence="9" id="KW-0677">Repeat</keyword>
<keyword evidence="13 17" id="KW-0472">Membrane</keyword>
<accession>A0AAU9UP32</accession>
<dbReference type="Pfam" id="PF13424">
    <property type="entry name" value="TPR_12"/>
    <property type="match status" value="1"/>
</dbReference>
<feature type="transmembrane region" description="Helical" evidence="17">
    <location>
        <begin position="278"/>
        <end position="302"/>
    </location>
</feature>
<evidence type="ECO:0000256" key="10">
    <source>
        <dbReference type="ARBA" id="ARBA00022803"/>
    </source>
</evidence>
<proteinExistence type="inferred from homology"/>
<dbReference type="GO" id="GO:0016020">
    <property type="term" value="C:membrane"/>
    <property type="evidence" value="ECO:0007669"/>
    <property type="project" value="UniProtKB-SubCell"/>
</dbReference>
<evidence type="ECO:0000256" key="2">
    <source>
        <dbReference type="ARBA" id="ARBA00004141"/>
    </source>
</evidence>
<evidence type="ECO:0000256" key="8">
    <source>
        <dbReference type="ARBA" id="ARBA00022692"/>
    </source>
</evidence>
<dbReference type="InterPro" id="IPR019734">
    <property type="entry name" value="TPR_rpt"/>
</dbReference>
<feature type="transmembrane region" description="Helical" evidence="17">
    <location>
        <begin position="119"/>
        <end position="138"/>
    </location>
</feature>
<comment type="pathway">
    <text evidence="4">Protein modification; protein glycosylation.</text>
</comment>
<evidence type="ECO:0000313" key="21">
    <source>
        <dbReference type="Proteomes" id="UP001153954"/>
    </source>
</evidence>
<dbReference type="EC" id="2.4.1.109" evidence="6"/>
<dbReference type="InterPro" id="IPR011990">
    <property type="entry name" value="TPR-like_helical_dom_sf"/>
</dbReference>
<feature type="repeat" description="TPR" evidence="16">
    <location>
        <begin position="519"/>
        <end position="552"/>
    </location>
</feature>
<evidence type="ECO:0000256" key="7">
    <source>
        <dbReference type="ARBA" id="ARBA00022679"/>
    </source>
</evidence>
<comment type="subcellular location">
    <subcellularLocation>
        <location evidence="3">Endoplasmic reticulum</location>
    </subcellularLocation>
    <subcellularLocation>
        <location evidence="2">Membrane</location>
        <topology evidence="2">Multi-pass membrane protein</topology>
    </subcellularLocation>
</comment>
<evidence type="ECO:0000256" key="3">
    <source>
        <dbReference type="ARBA" id="ARBA00004240"/>
    </source>
</evidence>
<dbReference type="SMART" id="SM00028">
    <property type="entry name" value="TPR"/>
    <property type="match status" value="7"/>
</dbReference>
<dbReference type="SUPFAM" id="SSF48452">
    <property type="entry name" value="TPR-like"/>
    <property type="match status" value="1"/>
</dbReference>
<dbReference type="EMBL" id="CAKOGL010000022">
    <property type="protein sequence ID" value="CAH2099857.1"/>
    <property type="molecule type" value="Genomic_DNA"/>
</dbReference>
<feature type="repeat" description="TPR" evidence="16">
    <location>
        <begin position="451"/>
        <end position="484"/>
    </location>
</feature>
<feature type="repeat" description="TPR" evidence="16">
    <location>
        <begin position="621"/>
        <end position="654"/>
    </location>
</feature>
<comment type="catalytic activity">
    <reaction evidence="14">
        <text>a di-trans,poly-cis-dolichyl beta-D-mannosyl phosphate + L-threonyl-[protein] = 3-O-(alpha-D-mannosyl)-L-threonyl-[protein] + a di-trans,poly-cis-dolichyl phosphate + H(+)</text>
        <dbReference type="Rhea" id="RHEA:53396"/>
        <dbReference type="Rhea" id="RHEA-COMP:11060"/>
        <dbReference type="Rhea" id="RHEA-COMP:13547"/>
        <dbReference type="Rhea" id="RHEA-COMP:19498"/>
        <dbReference type="Rhea" id="RHEA-COMP:19501"/>
        <dbReference type="ChEBI" id="CHEBI:15378"/>
        <dbReference type="ChEBI" id="CHEBI:30013"/>
        <dbReference type="ChEBI" id="CHEBI:57683"/>
        <dbReference type="ChEBI" id="CHEBI:58211"/>
        <dbReference type="ChEBI" id="CHEBI:137323"/>
        <dbReference type="EC" id="2.4.1.109"/>
    </reaction>
</comment>
<comment type="function">
    <text evidence="1">Transfers mannosyl residues to the hydroxyl group of serine or threonine residues.</text>
</comment>
<evidence type="ECO:0000256" key="1">
    <source>
        <dbReference type="ARBA" id="ARBA00003582"/>
    </source>
</evidence>
<feature type="transmembrane region" description="Helical" evidence="17">
    <location>
        <begin position="412"/>
        <end position="428"/>
    </location>
</feature>
<feature type="repeat" description="TPR" evidence="16">
    <location>
        <begin position="657"/>
        <end position="690"/>
    </location>
</feature>
<evidence type="ECO:0000256" key="15">
    <source>
        <dbReference type="ARBA" id="ARBA00045102"/>
    </source>
</evidence>
<dbReference type="GO" id="GO:0004169">
    <property type="term" value="F:dolichyl-phosphate-mannose-protein mannosyltransferase activity"/>
    <property type="evidence" value="ECO:0007669"/>
    <property type="project" value="UniProtKB-EC"/>
</dbReference>
<evidence type="ECO:0000256" key="13">
    <source>
        <dbReference type="ARBA" id="ARBA00023136"/>
    </source>
</evidence>
<evidence type="ECO:0000256" key="16">
    <source>
        <dbReference type="PROSITE-ProRule" id="PRU00339"/>
    </source>
</evidence>
<feature type="domain" description="DUF1736" evidence="19">
    <location>
        <begin position="260"/>
        <end position="332"/>
    </location>
</feature>
<keyword evidence="8 17" id="KW-0812">Transmembrane</keyword>
<feature type="chain" id="PRO_5043370173" description="dolichyl-phosphate-mannose--protein mannosyltransferase" evidence="18">
    <location>
        <begin position="22"/>
        <end position="707"/>
    </location>
</feature>
<dbReference type="Proteomes" id="UP001153954">
    <property type="component" value="Unassembled WGS sequence"/>
</dbReference>
<organism evidence="20 21">
    <name type="scientific">Euphydryas editha</name>
    <name type="common">Edith's checkerspot</name>
    <dbReference type="NCBI Taxonomy" id="104508"/>
    <lineage>
        <taxon>Eukaryota</taxon>
        <taxon>Metazoa</taxon>
        <taxon>Ecdysozoa</taxon>
        <taxon>Arthropoda</taxon>
        <taxon>Hexapoda</taxon>
        <taxon>Insecta</taxon>
        <taxon>Pterygota</taxon>
        <taxon>Neoptera</taxon>
        <taxon>Endopterygota</taxon>
        <taxon>Lepidoptera</taxon>
        <taxon>Glossata</taxon>
        <taxon>Ditrysia</taxon>
        <taxon>Papilionoidea</taxon>
        <taxon>Nymphalidae</taxon>
        <taxon>Nymphalinae</taxon>
        <taxon>Euphydryas</taxon>
    </lineage>
</organism>
<evidence type="ECO:0000256" key="12">
    <source>
        <dbReference type="ARBA" id="ARBA00022989"/>
    </source>
</evidence>
<keyword evidence="21" id="KW-1185">Reference proteome</keyword>
<dbReference type="AlphaFoldDB" id="A0AAU9UP32"/>
<evidence type="ECO:0000256" key="4">
    <source>
        <dbReference type="ARBA" id="ARBA00004922"/>
    </source>
</evidence>
<dbReference type="Pfam" id="PF13181">
    <property type="entry name" value="TPR_8"/>
    <property type="match status" value="1"/>
</dbReference>
<evidence type="ECO:0000256" key="18">
    <source>
        <dbReference type="SAM" id="SignalP"/>
    </source>
</evidence>
<evidence type="ECO:0000256" key="11">
    <source>
        <dbReference type="ARBA" id="ARBA00022824"/>
    </source>
</evidence>
<feature type="repeat" description="TPR" evidence="16">
    <location>
        <begin position="553"/>
        <end position="586"/>
    </location>
</feature>
<evidence type="ECO:0000256" key="9">
    <source>
        <dbReference type="ARBA" id="ARBA00022737"/>
    </source>
</evidence>
<name>A0AAU9UP32_EUPED</name>
<evidence type="ECO:0000259" key="19">
    <source>
        <dbReference type="Pfam" id="PF08409"/>
    </source>
</evidence>
<evidence type="ECO:0000256" key="14">
    <source>
        <dbReference type="ARBA" id="ARBA00045085"/>
    </source>
</evidence>
<dbReference type="InterPro" id="IPR013618">
    <property type="entry name" value="TMTC_DUF1736"/>
</dbReference>
<reference evidence="20" key="1">
    <citation type="submission" date="2022-03" db="EMBL/GenBank/DDBJ databases">
        <authorList>
            <person name="Tunstrom K."/>
        </authorList>
    </citation>
    <scope>NUCLEOTIDE SEQUENCE</scope>
</reference>
<dbReference type="Pfam" id="PF08409">
    <property type="entry name" value="TMTC_DUF1736"/>
    <property type="match status" value="1"/>
</dbReference>
<dbReference type="InterPro" id="IPR052346">
    <property type="entry name" value="O-mannosyl-transferase_TMTC"/>
</dbReference>
<feature type="transmembrane region" description="Helical" evidence="17">
    <location>
        <begin position="144"/>
        <end position="163"/>
    </location>
</feature>
<keyword evidence="18" id="KW-0732">Signal</keyword>
<comment type="similarity">
    <text evidence="5">Belongs to the TMTC family.</text>
</comment>
<dbReference type="Gene3D" id="1.25.40.10">
    <property type="entry name" value="Tetratricopeptide repeat domain"/>
    <property type="match status" value="3"/>
</dbReference>
<dbReference type="Pfam" id="PF00515">
    <property type="entry name" value="TPR_1"/>
    <property type="match status" value="1"/>
</dbReference>
<feature type="transmembrane region" description="Helical" evidence="17">
    <location>
        <begin position="353"/>
        <end position="375"/>
    </location>
</feature>
<feature type="transmembrane region" description="Helical" evidence="17">
    <location>
        <begin position="381"/>
        <end position="400"/>
    </location>
</feature>
<keyword evidence="11" id="KW-0256">Endoplasmic reticulum</keyword>
<dbReference type="PROSITE" id="PS50005">
    <property type="entry name" value="TPR"/>
    <property type="match status" value="6"/>
</dbReference>
<keyword evidence="12 17" id="KW-1133">Transmembrane helix</keyword>
<dbReference type="PANTHER" id="PTHR44227">
    <property type="match status" value="1"/>
</dbReference>
<sequence length="707" mass="82267">MFAKLFCLVVASCLPFIFTLTGEFVFDDSEAIVKNKDIISESWLDPFENDFWGTSIKSNLSHKSYRPLTIISFRLNYLLNKTLSPFHFKATNLLCHITCCILVWITYECIWKRIKIKNNSFNIPFLAAIMFSVHPIHVEAVCGAVGRADLLAAITFLLSFLLYDKTFNIRSVINLYLPLSIILAGVSMLFKENGITVLGFCCTYDLVIHTRVRSKGRLKNKQTLDNFSNIHIDIKCVYRIVCTMFSAIVLLYARWSVMGGTTPEFKPTDNPTAFSDDLFTKIITYNYIYFLNILLLIWPQWLCYDWSMGCIPLIKKLLDHRILFVSLLYVYAILFILSIVREKSTNSIKRIKLLAISLMVLPFLPAANIVYPVGFVIAERILYIPSTGYCLLISIGLYKLTKFNDKHFKQAIVLYICTICFFALRSWQRSYDWQNEYQLYTNALSICPLNAKVHYNVAKVADAKDNIEWALKEYEEAIRLYPEYYQAMNNLANLFKNQKKYSEAEYHLRNALYHKQDFPAAWMNLGIILAHTGRYNESQNAYKTAFRYRKHYPDCYYNLGNLYLELNKTEDALENWFHAINLNPKHVSAWTNLLALLDNTGQIEKALQIIPKALEELPDTPLINFAIANIYGKIDEYNEAEKYFLKAIKLFKNRVQAIHYANLGVLYHRWKKYDVAMQTYKMALKIDPKFPSARKNLRNLEKIKNKL</sequence>
<comment type="catalytic activity">
    <reaction evidence="15">
        <text>a di-trans,poly-cis-dolichyl beta-D-mannosyl phosphate + L-seryl-[protein] = 3-O-(alpha-D-mannosyl)-L-seryl-[protein] + a di-trans,poly-cis-dolichyl phosphate + H(+)</text>
        <dbReference type="Rhea" id="RHEA:17377"/>
        <dbReference type="Rhea" id="RHEA-COMP:9863"/>
        <dbReference type="Rhea" id="RHEA-COMP:13546"/>
        <dbReference type="Rhea" id="RHEA-COMP:19498"/>
        <dbReference type="Rhea" id="RHEA-COMP:19501"/>
        <dbReference type="ChEBI" id="CHEBI:15378"/>
        <dbReference type="ChEBI" id="CHEBI:29999"/>
        <dbReference type="ChEBI" id="CHEBI:57683"/>
        <dbReference type="ChEBI" id="CHEBI:58211"/>
        <dbReference type="ChEBI" id="CHEBI:137321"/>
        <dbReference type="EC" id="2.4.1.109"/>
    </reaction>
</comment>
<dbReference type="PROSITE" id="PS50293">
    <property type="entry name" value="TPR_REGION"/>
    <property type="match status" value="2"/>
</dbReference>
<feature type="transmembrane region" description="Helical" evidence="17">
    <location>
        <begin position="322"/>
        <end position="341"/>
    </location>
</feature>
<gene>
    <name evidence="20" type="ORF">EEDITHA_LOCUS14783</name>
</gene>